<dbReference type="EMBL" id="BMAO01026776">
    <property type="protein sequence ID" value="GFR12398.1"/>
    <property type="molecule type" value="Genomic_DNA"/>
</dbReference>
<accession>A0A8X6J6K1</accession>
<keyword evidence="1" id="KW-0812">Transmembrane</keyword>
<evidence type="ECO:0000313" key="2">
    <source>
        <dbReference type="EMBL" id="GFR12398.1"/>
    </source>
</evidence>
<reference evidence="2" key="1">
    <citation type="submission" date="2020-07" db="EMBL/GenBank/DDBJ databases">
        <title>Multicomponent nature underlies the extraordinary mechanical properties of spider dragline silk.</title>
        <authorList>
            <person name="Kono N."/>
            <person name="Nakamura H."/>
            <person name="Mori M."/>
            <person name="Yoshida Y."/>
            <person name="Ohtoshi R."/>
            <person name="Malay A.D."/>
            <person name="Moran D.A.P."/>
            <person name="Tomita M."/>
            <person name="Numata K."/>
            <person name="Arakawa K."/>
        </authorList>
    </citation>
    <scope>NUCLEOTIDE SEQUENCE</scope>
</reference>
<sequence length="89" mass="10221">MPCRLRFMDTPYAWHKKNYLVGKGVFTYISLQLLLFILEDYFTDEISSVPGKKRLKGVFPFRRASNLVPGISFRDLLDKFDGGRALGST</sequence>
<dbReference type="Proteomes" id="UP000887116">
    <property type="component" value="Unassembled WGS sequence"/>
</dbReference>
<keyword evidence="1" id="KW-1133">Transmembrane helix</keyword>
<evidence type="ECO:0000256" key="1">
    <source>
        <dbReference type="SAM" id="Phobius"/>
    </source>
</evidence>
<gene>
    <name evidence="2" type="ORF">TNCT_144371</name>
</gene>
<keyword evidence="3" id="KW-1185">Reference proteome</keyword>
<organism evidence="2 3">
    <name type="scientific">Trichonephila clavata</name>
    <name type="common">Joro spider</name>
    <name type="synonym">Nephila clavata</name>
    <dbReference type="NCBI Taxonomy" id="2740835"/>
    <lineage>
        <taxon>Eukaryota</taxon>
        <taxon>Metazoa</taxon>
        <taxon>Ecdysozoa</taxon>
        <taxon>Arthropoda</taxon>
        <taxon>Chelicerata</taxon>
        <taxon>Arachnida</taxon>
        <taxon>Araneae</taxon>
        <taxon>Araneomorphae</taxon>
        <taxon>Entelegynae</taxon>
        <taxon>Araneoidea</taxon>
        <taxon>Nephilidae</taxon>
        <taxon>Trichonephila</taxon>
    </lineage>
</organism>
<comment type="caution">
    <text evidence="2">The sequence shown here is derived from an EMBL/GenBank/DDBJ whole genome shotgun (WGS) entry which is preliminary data.</text>
</comment>
<feature type="transmembrane region" description="Helical" evidence="1">
    <location>
        <begin position="20"/>
        <end position="38"/>
    </location>
</feature>
<keyword evidence="1" id="KW-0472">Membrane</keyword>
<protein>
    <submittedName>
        <fullName evidence="2">Uncharacterized protein</fullName>
    </submittedName>
</protein>
<proteinExistence type="predicted"/>
<name>A0A8X6J6K1_TRICU</name>
<evidence type="ECO:0000313" key="3">
    <source>
        <dbReference type="Proteomes" id="UP000887116"/>
    </source>
</evidence>
<dbReference type="AlphaFoldDB" id="A0A8X6J6K1"/>